<dbReference type="RefSeq" id="WP_150774868.1">
    <property type="nucleotide sequence ID" value="NZ_CABVGZ010000019.1"/>
</dbReference>
<evidence type="ECO:0000313" key="4">
    <source>
        <dbReference type="Proteomes" id="UP000326241"/>
    </source>
</evidence>
<keyword evidence="2" id="KW-0732">Signal</keyword>
<dbReference type="AlphaFoldDB" id="A0A5E6SFD2"/>
<evidence type="ECO:0000256" key="1">
    <source>
        <dbReference type="SAM" id="MobiDB-lite"/>
    </source>
</evidence>
<dbReference type="InterPro" id="IPR010727">
    <property type="entry name" value="DUF1302"/>
</dbReference>
<dbReference type="Proteomes" id="UP000326241">
    <property type="component" value="Unassembled WGS sequence"/>
</dbReference>
<protein>
    <recommendedName>
        <fullName evidence="5">Glycine/betaine transmethylase</fullName>
    </recommendedName>
</protein>
<evidence type="ECO:0008006" key="5">
    <source>
        <dbReference type="Google" id="ProtNLM"/>
    </source>
</evidence>
<name>A0A5E6SFD2_PSEFL</name>
<accession>A0A5E6SFD2</accession>
<reference evidence="3 4" key="1">
    <citation type="submission" date="2019-09" db="EMBL/GenBank/DDBJ databases">
        <authorList>
            <person name="Chandra G."/>
            <person name="Truman W A."/>
        </authorList>
    </citation>
    <scope>NUCLEOTIDE SEQUENCE [LARGE SCALE GENOMIC DNA]</scope>
    <source>
        <strain evidence="3">PS624</strain>
    </source>
</reference>
<evidence type="ECO:0000256" key="2">
    <source>
        <dbReference type="SAM" id="SignalP"/>
    </source>
</evidence>
<gene>
    <name evidence="3" type="ORF">PS624_02243</name>
</gene>
<proteinExistence type="predicted"/>
<sequence length="652" mass="70743" precursor="true">MINTRLRLTGAALPGVGLAGLLQLCAVDAAHAVEFSFMDKQVTGSLDTTLSYGRLWRVQGRDKTNDDVNTNDGNRNFDTGLVSEVYKITSELEANYQNYGVFVRGTACYDTQLMDKRNDYYDNNSPSQPSQSYPQDNHFTSQTRDIAGSRIEMLDAYVHGSWDVAQMPVTARVGRQVFNWGEGIFYRGGINTTNPVDAAKYRLPGAEVKEVLVPVEALSFNIGLTDSLTMESFYQTNWKETRIDPVGTFYSQTDLFADGGNTGYNNFSGTALDTPVPGFGNVIGLYSALGNNPLLSSALQSTGLYANGVTPAYGNTLKVASIGKDYNARNDGQFGFAFRYIAEQLNSTEFGLYLVNYHAKEPTIAADLGGYNGIDMDALTSLLSGVAGSQAGALANGLATADVMGNIQAHRRYAEDIRMYGFSFNTTLGEASVFGEIAYRPNLPIGVAATNDLIGDLANGAAVAVTGRSINVGGQMVNLNSEINNAERVEAFNTSLGTIYNFGPTASFDSLFGIFELASEHLRGSSLQYTAYDGSRRFYAGTGNYSYVSGGDRDDQVNRNSYSYTAMLNGTWNDVYAGVNVSPYIVYKDDFEGNSYQAGNTIEGRKAYTLGIKDTYQVKLDGALQDTQLHGRGESSAMRERASVGFSLEYCL</sequence>
<feature type="signal peptide" evidence="2">
    <location>
        <begin position="1"/>
        <end position="32"/>
    </location>
</feature>
<dbReference type="Pfam" id="PF06980">
    <property type="entry name" value="DUF1302"/>
    <property type="match status" value="1"/>
</dbReference>
<feature type="region of interest" description="Disordered" evidence="1">
    <location>
        <begin position="118"/>
        <end position="140"/>
    </location>
</feature>
<feature type="compositionally biased region" description="Low complexity" evidence="1">
    <location>
        <begin position="121"/>
        <end position="137"/>
    </location>
</feature>
<organism evidence="3 4">
    <name type="scientific">Pseudomonas fluorescens</name>
    <dbReference type="NCBI Taxonomy" id="294"/>
    <lineage>
        <taxon>Bacteria</taxon>
        <taxon>Pseudomonadati</taxon>
        <taxon>Pseudomonadota</taxon>
        <taxon>Gammaproteobacteria</taxon>
        <taxon>Pseudomonadales</taxon>
        <taxon>Pseudomonadaceae</taxon>
        <taxon>Pseudomonas</taxon>
    </lineage>
</organism>
<feature type="chain" id="PRO_5022975299" description="Glycine/betaine transmethylase" evidence="2">
    <location>
        <begin position="33"/>
        <end position="652"/>
    </location>
</feature>
<dbReference type="EMBL" id="CABVGZ010000019">
    <property type="protein sequence ID" value="VVM79634.1"/>
    <property type="molecule type" value="Genomic_DNA"/>
</dbReference>
<evidence type="ECO:0000313" key="3">
    <source>
        <dbReference type="EMBL" id="VVM79634.1"/>
    </source>
</evidence>